<comment type="caution">
    <text evidence="2">The sequence shown here is derived from an EMBL/GenBank/DDBJ whole genome shotgun (WGS) entry which is preliminary data.</text>
</comment>
<keyword evidence="1" id="KW-1133">Transmembrane helix</keyword>
<evidence type="ECO:0000313" key="2">
    <source>
        <dbReference type="EMBL" id="PFG50980.1"/>
    </source>
</evidence>
<keyword evidence="1" id="KW-0812">Transmembrane</keyword>
<organism evidence="2 3">
    <name type="scientific">Amycolatopsis sulphurea</name>
    <dbReference type="NCBI Taxonomy" id="76022"/>
    <lineage>
        <taxon>Bacteria</taxon>
        <taxon>Bacillati</taxon>
        <taxon>Actinomycetota</taxon>
        <taxon>Actinomycetes</taxon>
        <taxon>Pseudonocardiales</taxon>
        <taxon>Pseudonocardiaceae</taxon>
        <taxon>Amycolatopsis</taxon>
    </lineage>
</organism>
<sequence length="85" mass="8759">MVTSPAKPPQRDRPPAFMSARTLLIAISAAVISAVPSIGVAVLTWMLASAALSPAKAMATAIIAGAAAFVPLIMKTAQFLNRLIE</sequence>
<dbReference type="AlphaFoldDB" id="A0A2A9FKE7"/>
<gene>
    <name evidence="2" type="ORF">ATK36_6242</name>
</gene>
<feature type="transmembrane region" description="Helical" evidence="1">
    <location>
        <begin position="54"/>
        <end position="74"/>
    </location>
</feature>
<protein>
    <submittedName>
        <fullName evidence="2">Uncharacterized protein</fullName>
    </submittedName>
</protein>
<reference evidence="2 3" key="1">
    <citation type="submission" date="2017-10" db="EMBL/GenBank/DDBJ databases">
        <title>Sequencing the genomes of 1000 actinobacteria strains.</title>
        <authorList>
            <person name="Klenk H.-P."/>
        </authorList>
    </citation>
    <scope>NUCLEOTIDE SEQUENCE [LARGE SCALE GENOMIC DNA]</scope>
    <source>
        <strain evidence="2 3">DSM 46092</strain>
    </source>
</reference>
<accession>A0A2A9FKE7</accession>
<evidence type="ECO:0000256" key="1">
    <source>
        <dbReference type="SAM" id="Phobius"/>
    </source>
</evidence>
<keyword evidence="1" id="KW-0472">Membrane</keyword>
<name>A0A2A9FKE7_9PSEU</name>
<keyword evidence="3" id="KW-1185">Reference proteome</keyword>
<dbReference type="EMBL" id="PDJK01000002">
    <property type="protein sequence ID" value="PFG50980.1"/>
    <property type="molecule type" value="Genomic_DNA"/>
</dbReference>
<proteinExistence type="predicted"/>
<feature type="transmembrane region" description="Helical" evidence="1">
    <location>
        <begin position="21"/>
        <end position="48"/>
    </location>
</feature>
<dbReference type="Proteomes" id="UP000243542">
    <property type="component" value="Unassembled WGS sequence"/>
</dbReference>
<dbReference type="RefSeq" id="WP_098514604.1">
    <property type="nucleotide sequence ID" value="NZ_JBIAKZ010000044.1"/>
</dbReference>
<evidence type="ECO:0000313" key="3">
    <source>
        <dbReference type="Proteomes" id="UP000243542"/>
    </source>
</evidence>